<reference evidence="3 4" key="1">
    <citation type="submission" date="2024-01" db="EMBL/GenBank/DDBJ databases">
        <title>Genome assemblies of Stephania.</title>
        <authorList>
            <person name="Yang L."/>
        </authorList>
    </citation>
    <scope>NUCLEOTIDE SEQUENCE [LARGE SCALE GENOMIC DNA]</scope>
    <source>
        <strain evidence="3">QJT</strain>
        <tissue evidence="3">Leaf</tissue>
    </source>
</reference>
<evidence type="ECO:0000313" key="4">
    <source>
        <dbReference type="Proteomes" id="UP001417504"/>
    </source>
</evidence>
<keyword evidence="4" id="KW-1185">Reference proteome</keyword>
<comment type="caution">
    <text evidence="3">The sequence shown here is derived from an EMBL/GenBank/DDBJ whole genome shotgun (WGS) entry which is preliminary data.</text>
</comment>
<comment type="similarity">
    <text evidence="1">Belongs to the PPR family. P subfamily.</text>
</comment>
<keyword evidence="2" id="KW-0732">Signal</keyword>
<gene>
    <name evidence="3" type="ORF">Sjap_007559</name>
</gene>
<organism evidence="3 4">
    <name type="scientific">Stephania japonica</name>
    <dbReference type="NCBI Taxonomy" id="461633"/>
    <lineage>
        <taxon>Eukaryota</taxon>
        <taxon>Viridiplantae</taxon>
        <taxon>Streptophyta</taxon>
        <taxon>Embryophyta</taxon>
        <taxon>Tracheophyta</taxon>
        <taxon>Spermatophyta</taxon>
        <taxon>Magnoliopsida</taxon>
        <taxon>Ranunculales</taxon>
        <taxon>Menispermaceae</taxon>
        <taxon>Menispermoideae</taxon>
        <taxon>Cissampelideae</taxon>
        <taxon>Stephania</taxon>
    </lineage>
</organism>
<evidence type="ECO:0000256" key="1">
    <source>
        <dbReference type="ARBA" id="ARBA00007626"/>
    </source>
</evidence>
<dbReference type="PANTHER" id="PTHR46598">
    <property type="entry name" value="BNAC05G43320D PROTEIN"/>
    <property type="match status" value="1"/>
</dbReference>
<proteinExistence type="inferred from homology"/>
<evidence type="ECO:0000256" key="2">
    <source>
        <dbReference type="SAM" id="SignalP"/>
    </source>
</evidence>
<feature type="chain" id="PRO_5042823232" evidence="2">
    <location>
        <begin position="28"/>
        <end position="264"/>
    </location>
</feature>
<dbReference type="Proteomes" id="UP001417504">
    <property type="component" value="Unassembled WGS sequence"/>
</dbReference>
<dbReference type="EMBL" id="JBBNAE010000003">
    <property type="protein sequence ID" value="KAK9136965.1"/>
    <property type="molecule type" value="Genomic_DNA"/>
</dbReference>
<dbReference type="AlphaFoldDB" id="A0AAP0JQ24"/>
<sequence length="264" mass="29335">MATKGAAAFLVVVLLFAVLSAPTSVAGSTSYDDCIAAAFKVVAALCYHGCVINSGKPPKCANDCKRPSQSYAETTCAPIIENLRLLWGKRFPSFIDLDALLGGGPICFCNHIQVGALSSLSSSSSWVALSDFKTLHGFPDKSLIIKLIDQLPYSFDSVWLRKTYEIVVLIYFHYDSMARLALCLSRGQMPVPASTVLRIMLELRKYPPVDLWRTVYLYMGKTEIGTFLSFDLLVELCECYPHHVEEHGQKNFEHLKRLKPDTLT</sequence>
<name>A0AAP0JQ24_9MAGN</name>
<accession>A0AAP0JQ24</accession>
<protein>
    <submittedName>
        <fullName evidence="3">Uncharacterized protein</fullName>
    </submittedName>
</protein>
<dbReference type="PANTHER" id="PTHR46598:SF3">
    <property type="entry name" value="OS07G0495300 PROTEIN"/>
    <property type="match status" value="1"/>
</dbReference>
<feature type="signal peptide" evidence="2">
    <location>
        <begin position="1"/>
        <end position="27"/>
    </location>
</feature>
<evidence type="ECO:0000313" key="3">
    <source>
        <dbReference type="EMBL" id="KAK9136965.1"/>
    </source>
</evidence>